<dbReference type="GO" id="GO:0003677">
    <property type="term" value="F:DNA binding"/>
    <property type="evidence" value="ECO:0007669"/>
    <property type="project" value="UniProtKB-KW"/>
</dbReference>
<sequence>MKQFNPPHPGKFIRRTYIEPFDISARQIAAYLGVSPSTFSRLIAERNRITPDMAIRLSKVLGRSPQSWLQMQMNYDLWQAEQVSTHEELRKLELV</sequence>
<evidence type="ECO:0000259" key="2">
    <source>
        <dbReference type="PROSITE" id="PS50943"/>
    </source>
</evidence>
<proteinExistence type="predicted"/>
<dbReference type="CDD" id="cd00093">
    <property type="entry name" value="HTH_XRE"/>
    <property type="match status" value="1"/>
</dbReference>
<dbReference type="InterPro" id="IPR001387">
    <property type="entry name" value="Cro/C1-type_HTH"/>
</dbReference>
<accession>A0A2W4TFE5</accession>
<comment type="caution">
    <text evidence="3">The sequence shown here is derived from an EMBL/GenBank/DDBJ whole genome shotgun (WGS) entry which is preliminary data.</text>
</comment>
<dbReference type="AlphaFoldDB" id="A0A2W4TFE5"/>
<evidence type="ECO:0000313" key="4">
    <source>
        <dbReference type="Proteomes" id="UP000249354"/>
    </source>
</evidence>
<evidence type="ECO:0000313" key="3">
    <source>
        <dbReference type="EMBL" id="PZO07886.1"/>
    </source>
</evidence>
<reference evidence="4" key="1">
    <citation type="submission" date="2018-04" db="EMBL/GenBank/DDBJ databases">
        <authorList>
            <person name="Cornet L."/>
        </authorList>
    </citation>
    <scope>NUCLEOTIDE SEQUENCE [LARGE SCALE GENOMIC DNA]</scope>
</reference>
<dbReference type="InterPro" id="IPR013430">
    <property type="entry name" value="Toxin_antidote_HigA"/>
</dbReference>
<reference evidence="3 4" key="2">
    <citation type="submission" date="2018-06" db="EMBL/GenBank/DDBJ databases">
        <title>Metagenomic assembly of (sub)arctic Cyanobacteria and their associated microbiome from non-axenic cultures.</title>
        <authorList>
            <person name="Baurain D."/>
        </authorList>
    </citation>
    <scope>NUCLEOTIDE SEQUENCE [LARGE SCALE GENOMIC DNA]</scope>
    <source>
        <strain evidence="3">ULC129bin1</strain>
    </source>
</reference>
<dbReference type="SMART" id="SM00530">
    <property type="entry name" value="HTH_XRE"/>
    <property type="match status" value="1"/>
</dbReference>
<dbReference type="InterPro" id="IPR010982">
    <property type="entry name" value="Lambda_DNA-bd_dom_sf"/>
</dbReference>
<evidence type="ECO:0000256" key="1">
    <source>
        <dbReference type="ARBA" id="ARBA00023125"/>
    </source>
</evidence>
<dbReference type="EMBL" id="QBMC01000290">
    <property type="protein sequence ID" value="PZO07886.1"/>
    <property type="molecule type" value="Genomic_DNA"/>
</dbReference>
<dbReference type="PANTHER" id="PTHR36924">
    <property type="entry name" value="ANTITOXIN HIGA-1"/>
    <property type="match status" value="1"/>
</dbReference>
<name>A0A2W4TFE5_9CYAN</name>
<dbReference type="PROSITE" id="PS50943">
    <property type="entry name" value="HTH_CROC1"/>
    <property type="match status" value="1"/>
</dbReference>
<dbReference type="NCBIfam" id="TIGR02607">
    <property type="entry name" value="antidote_HigA"/>
    <property type="match status" value="1"/>
</dbReference>
<feature type="domain" description="HTH cro/C1-type" evidence="2">
    <location>
        <begin position="23"/>
        <end position="68"/>
    </location>
</feature>
<gene>
    <name evidence="3" type="primary">higA</name>
    <name evidence="3" type="ORF">DCF25_22520</name>
</gene>
<dbReference type="SUPFAM" id="SSF47413">
    <property type="entry name" value="lambda repressor-like DNA-binding domains"/>
    <property type="match status" value="1"/>
</dbReference>
<dbReference type="PANTHER" id="PTHR36924:SF1">
    <property type="entry name" value="ANTITOXIN HIGA-1"/>
    <property type="match status" value="1"/>
</dbReference>
<organism evidence="3 4">
    <name type="scientific">Leptolyngbya foveolarum</name>
    <dbReference type="NCBI Taxonomy" id="47253"/>
    <lineage>
        <taxon>Bacteria</taxon>
        <taxon>Bacillati</taxon>
        <taxon>Cyanobacteriota</taxon>
        <taxon>Cyanophyceae</taxon>
        <taxon>Leptolyngbyales</taxon>
        <taxon>Leptolyngbyaceae</taxon>
        <taxon>Leptolyngbya group</taxon>
        <taxon>Leptolyngbya</taxon>
    </lineage>
</organism>
<dbReference type="Pfam" id="PF01381">
    <property type="entry name" value="HTH_3"/>
    <property type="match status" value="1"/>
</dbReference>
<protein>
    <submittedName>
        <fullName evidence="3">Addiction module antidote protein, HigA family</fullName>
    </submittedName>
</protein>
<dbReference type="Gene3D" id="1.10.260.40">
    <property type="entry name" value="lambda repressor-like DNA-binding domains"/>
    <property type="match status" value="1"/>
</dbReference>
<keyword evidence="1" id="KW-0238">DNA-binding</keyword>
<dbReference type="Proteomes" id="UP000249354">
    <property type="component" value="Unassembled WGS sequence"/>
</dbReference>